<reference evidence="2" key="1">
    <citation type="journal article" date="2020" name="Stud. Mycol.">
        <title>101 Dothideomycetes genomes: a test case for predicting lifestyles and emergence of pathogens.</title>
        <authorList>
            <person name="Haridas S."/>
            <person name="Albert R."/>
            <person name="Binder M."/>
            <person name="Bloem J."/>
            <person name="Labutti K."/>
            <person name="Salamov A."/>
            <person name="Andreopoulos B."/>
            <person name="Baker S."/>
            <person name="Barry K."/>
            <person name="Bills G."/>
            <person name="Bluhm B."/>
            <person name="Cannon C."/>
            <person name="Castanera R."/>
            <person name="Culley D."/>
            <person name="Daum C."/>
            <person name="Ezra D."/>
            <person name="Gonzalez J."/>
            <person name="Henrissat B."/>
            <person name="Kuo A."/>
            <person name="Liang C."/>
            <person name="Lipzen A."/>
            <person name="Lutzoni F."/>
            <person name="Magnuson J."/>
            <person name="Mondo S."/>
            <person name="Nolan M."/>
            <person name="Ohm R."/>
            <person name="Pangilinan J."/>
            <person name="Park H.-J."/>
            <person name="Ramirez L."/>
            <person name="Alfaro M."/>
            <person name="Sun H."/>
            <person name="Tritt A."/>
            <person name="Yoshinaga Y."/>
            <person name="Zwiers L.-H."/>
            <person name="Turgeon B."/>
            <person name="Goodwin S."/>
            <person name="Spatafora J."/>
            <person name="Crous P."/>
            <person name="Grigoriev I."/>
        </authorList>
    </citation>
    <scope>NUCLEOTIDE SEQUENCE</scope>
    <source>
        <strain evidence="2">CBS 262.69</strain>
    </source>
</reference>
<organism evidence="2 3">
    <name type="scientific">Trichodelitschia bisporula</name>
    <dbReference type="NCBI Taxonomy" id="703511"/>
    <lineage>
        <taxon>Eukaryota</taxon>
        <taxon>Fungi</taxon>
        <taxon>Dikarya</taxon>
        <taxon>Ascomycota</taxon>
        <taxon>Pezizomycotina</taxon>
        <taxon>Dothideomycetes</taxon>
        <taxon>Dothideomycetes incertae sedis</taxon>
        <taxon>Phaeotrichales</taxon>
        <taxon>Phaeotrichaceae</taxon>
        <taxon>Trichodelitschia</taxon>
    </lineage>
</organism>
<dbReference type="Proteomes" id="UP000799640">
    <property type="component" value="Unassembled WGS sequence"/>
</dbReference>
<dbReference type="AlphaFoldDB" id="A0A6G1HS26"/>
<keyword evidence="3" id="KW-1185">Reference proteome</keyword>
<keyword evidence="1" id="KW-0732">Signal</keyword>
<evidence type="ECO:0000313" key="2">
    <source>
        <dbReference type="EMBL" id="KAF2398724.1"/>
    </source>
</evidence>
<gene>
    <name evidence="2" type="ORF">EJ06DRAFT_89691</name>
</gene>
<feature type="signal peptide" evidence="1">
    <location>
        <begin position="1"/>
        <end position="19"/>
    </location>
</feature>
<sequence length="144" mass="15934">MSARLVAITTINVVVAVLAQELSDQLQLSRLHPPFSLQTITGTRPSYSPSLPYYDYRRATSSRSPWSGLHPLSFRYTQGARLKLVTCSLCDGFGEYDKKCASCDGARIERERGMHAREECLACCEYGAVLVECEACDNSGQFLA</sequence>
<evidence type="ECO:0000313" key="3">
    <source>
        <dbReference type="Proteomes" id="UP000799640"/>
    </source>
</evidence>
<protein>
    <submittedName>
        <fullName evidence="2">Uncharacterized protein</fullName>
    </submittedName>
</protein>
<feature type="chain" id="PRO_5026358034" evidence="1">
    <location>
        <begin position="20"/>
        <end position="144"/>
    </location>
</feature>
<evidence type="ECO:0000256" key="1">
    <source>
        <dbReference type="SAM" id="SignalP"/>
    </source>
</evidence>
<accession>A0A6G1HS26</accession>
<name>A0A6G1HS26_9PEZI</name>
<proteinExistence type="predicted"/>
<dbReference type="EMBL" id="ML996699">
    <property type="protein sequence ID" value="KAF2398724.1"/>
    <property type="molecule type" value="Genomic_DNA"/>
</dbReference>